<accession>A0ACC1YKT4</accession>
<reference evidence="1 2" key="1">
    <citation type="journal article" date="2023" name="Science">
        <title>Complex scaffold remodeling in plant triterpene biosynthesis.</title>
        <authorList>
            <person name="De La Pena R."/>
            <person name="Hodgson H."/>
            <person name="Liu J.C."/>
            <person name="Stephenson M.J."/>
            <person name="Martin A.C."/>
            <person name="Owen C."/>
            <person name="Harkess A."/>
            <person name="Leebens-Mack J."/>
            <person name="Jimenez L.E."/>
            <person name="Osbourn A."/>
            <person name="Sattely E.S."/>
        </authorList>
    </citation>
    <scope>NUCLEOTIDE SEQUENCE [LARGE SCALE GENOMIC DNA]</scope>
    <source>
        <strain evidence="2">cv. JPN11</strain>
        <tissue evidence="1">Leaf</tissue>
    </source>
</reference>
<evidence type="ECO:0000313" key="1">
    <source>
        <dbReference type="EMBL" id="KAJ4724076.1"/>
    </source>
</evidence>
<dbReference type="Proteomes" id="UP001164539">
    <property type="component" value="Chromosome 2"/>
</dbReference>
<keyword evidence="2" id="KW-1185">Reference proteome</keyword>
<gene>
    <name evidence="1" type="ORF">OWV82_003104</name>
</gene>
<organism evidence="1 2">
    <name type="scientific">Melia azedarach</name>
    <name type="common">Chinaberry tree</name>
    <dbReference type="NCBI Taxonomy" id="155640"/>
    <lineage>
        <taxon>Eukaryota</taxon>
        <taxon>Viridiplantae</taxon>
        <taxon>Streptophyta</taxon>
        <taxon>Embryophyta</taxon>
        <taxon>Tracheophyta</taxon>
        <taxon>Spermatophyta</taxon>
        <taxon>Magnoliopsida</taxon>
        <taxon>eudicotyledons</taxon>
        <taxon>Gunneridae</taxon>
        <taxon>Pentapetalae</taxon>
        <taxon>rosids</taxon>
        <taxon>malvids</taxon>
        <taxon>Sapindales</taxon>
        <taxon>Meliaceae</taxon>
        <taxon>Melia</taxon>
    </lineage>
</organism>
<proteinExistence type="predicted"/>
<evidence type="ECO:0000313" key="2">
    <source>
        <dbReference type="Proteomes" id="UP001164539"/>
    </source>
</evidence>
<comment type="caution">
    <text evidence="1">The sequence shown here is derived from an EMBL/GenBank/DDBJ whole genome shotgun (WGS) entry which is preliminary data.</text>
</comment>
<dbReference type="EMBL" id="CM051395">
    <property type="protein sequence ID" value="KAJ4724076.1"/>
    <property type="molecule type" value="Genomic_DNA"/>
</dbReference>
<name>A0ACC1YKT4_MELAZ</name>
<protein>
    <submittedName>
        <fullName evidence="1">Transcription factor IIIB 90 kDa subunit</fullName>
    </submittedName>
</protein>
<sequence length="166" mass="20048">MTKNVAKSVSAIDDAEIKGYFNTRKEMIYKKIIWEVMNKEYLQGKREKREEPRNKKNKKSAAERTNDESKKKKRVEHEMEEKKKMKKQRLGSKINFDVLEKQEGEEEKGGRKVETETEVSEKYIVETEENYSEENEQNDYENVYYEGEKDEEQGYNFDEDYDFEDY</sequence>